<gene>
    <name evidence="1" type="ORF">BS47DRAFT_1394902</name>
</gene>
<proteinExistence type="predicted"/>
<dbReference type="AlphaFoldDB" id="A0A9P6ATH4"/>
<dbReference type="EMBL" id="MU128997">
    <property type="protein sequence ID" value="KAF9511647.1"/>
    <property type="molecule type" value="Genomic_DNA"/>
</dbReference>
<name>A0A9P6ATH4_9AGAM</name>
<dbReference type="Proteomes" id="UP000886523">
    <property type="component" value="Unassembled WGS sequence"/>
</dbReference>
<evidence type="ECO:0000313" key="1">
    <source>
        <dbReference type="EMBL" id="KAF9511647.1"/>
    </source>
</evidence>
<accession>A0A9P6ATH4</accession>
<sequence>MRFRPAPLPQWEVIDLKEVAPTPMYYDDDDDLQISRVAPHEVMGTYTFDVSGHLPLGDAVKHSRAKFMEEISKQGGYNFLVLEGWSITVMRKKNARRLQVRYYAHPAIALGGQQTRTPPFLALLDNP</sequence>
<evidence type="ECO:0000313" key="2">
    <source>
        <dbReference type="Proteomes" id="UP000886523"/>
    </source>
</evidence>
<organism evidence="1 2">
    <name type="scientific">Hydnum rufescens UP504</name>
    <dbReference type="NCBI Taxonomy" id="1448309"/>
    <lineage>
        <taxon>Eukaryota</taxon>
        <taxon>Fungi</taxon>
        <taxon>Dikarya</taxon>
        <taxon>Basidiomycota</taxon>
        <taxon>Agaricomycotina</taxon>
        <taxon>Agaricomycetes</taxon>
        <taxon>Cantharellales</taxon>
        <taxon>Hydnaceae</taxon>
        <taxon>Hydnum</taxon>
    </lineage>
</organism>
<keyword evidence="2" id="KW-1185">Reference proteome</keyword>
<protein>
    <submittedName>
        <fullName evidence="1">Uncharacterized protein</fullName>
    </submittedName>
</protein>
<reference evidence="1" key="1">
    <citation type="journal article" date="2020" name="Nat. Commun.">
        <title>Large-scale genome sequencing of mycorrhizal fungi provides insights into the early evolution of symbiotic traits.</title>
        <authorList>
            <person name="Miyauchi S."/>
            <person name="Kiss E."/>
            <person name="Kuo A."/>
            <person name="Drula E."/>
            <person name="Kohler A."/>
            <person name="Sanchez-Garcia M."/>
            <person name="Morin E."/>
            <person name="Andreopoulos B."/>
            <person name="Barry K.W."/>
            <person name="Bonito G."/>
            <person name="Buee M."/>
            <person name="Carver A."/>
            <person name="Chen C."/>
            <person name="Cichocki N."/>
            <person name="Clum A."/>
            <person name="Culley D."/>
            <person name="Crous P.W."/>
            <person name="Fauchery L."/>
            <person name="Girlanda M."/>
            <person name="Hayes R.D."/>
            <person name="Keri Z."/>
            <person name="LaButti K."/>
            <person name="Lipzen A."/>
            <person name="Lombard V."/>
            <person name="Magnuson J."/>
            <person name="Maillard F."/>
            <person name="Murat C."/>
            <person name="Nolan M."/>
            <person name="Ohm R.A."/>
            <person name="Pangilinan J."/>
            <person name="Pereira M.F."/>
            <person name="Perotto S."/>
            <person name="Peter M."/>
            <person name="Pfister S."/>
            <person name="Riley R."/>
            <person name="Sitrit Y."/>
            <person name="Stielow J.B."/>
            <person name="Szollosi G."/>
            <person name="Zifcakova L."/>
            <person name="Stursova M."/>
            <person name="Spatafora J.W."/>
            <person name="Tedersoo L."/>
            <person name="Vaario L.M."/>
            <person name="Yamada A."/>
            <person name="Yan M."/>
            <person name="Wang P."/>
            <person name="Xu J."/>
            <person name="Bruns T."/>
            <person name="Baldrian P."/>
            <person name="Vilgalys R."/>
            <person name="Dunand C."/>
            <person name="Henrissat B."/>
            <person name="Grigoriev I.V."/>
            <person name="Hibbett D."/>
            <person name="Nagy L.G."/>
            <person name="Martin F.M."/>
        </authorList>
    </citation>
    <scope>NUCLEOTIDE SEQUENCE</scope>
    <source>
        <strain evidence="1">UP504</strain>
    </source>
</reference>
<comment type="caution">
    <text evidence="1">The sequence shown here is derived from an EMBL/GenBank/DDBJ whole genome shotgun (WGS) entry which is preliminary data.</text>
</comment>
<dbReference type="OrthoDB" id="3349961at2759"/>